<feature type="transmembrane region" description="Helical" evidence="6">
    <location>
        <begin position="145"/>
        <end position="169"/>
    </location>
</feature>
<feature type="transmembrane region" description="Helical" evidence="6">
    <location>
        <begin position="213"/>
        <end position="232"/>
    </location>
</feature>
<evidence type="ECO:0000256" key="6">
    <source>
        <dbReference type="SAM" id="Phobius"/>
    </source>
</evidence>
<dbReference type="PROSITE" id="PS50109">
    <property type="entry name" value="HIS_KIN"/>
    <property type="match status" value="1"/>
</dbReference>
<accession>A0A9X5C9T7</accession>
<feature type="domain" description="Histidine kinase" evidence="7">
    <location>
        <begin position="261"/>
        <end position="468"/>
    </location>
</feature>
<dbReference type="AlphaFoldDB" id="A0A9X5C9T7"/>
<dbReference type="SUPFAM" id="SSF55874">
    <property type="entry name" value="ATPase domain of HSP90 chaperone/DNA topoisomerase II/histidine kinase"/>
    <property type="match status" value="1"/>
</dbReference>
<feature type="transmembrane region" description="Helical" evidence="6">
    <location>
        <begin position="80"/>
        <end position="102"/>
    </location>
</feature>
<dbReference type="PANTHER" id="PTHR43711:SF1">
    <property type="entry name" value="HISTIDINE KINASE 1"/>
    <property type="match status" value="1"/>
</dbReference>
<proteinExistence type="predicted"/>
<keyword evidence="5" id="KW-0902">Two-component regulatory system</keyword>
<keyword evidence="4 8" id="KW-0418">Kinase</keyword>
<protein>
    <recommendedName>
        <fullName evidence="2">histidine kinase</fullName>
        <ecNumber evidence="2">2.7.13.3</ecNumber>
    </recommendedName>
</protein>
<evidence type="ECO:0000256" key="2">
    <source>
        <dbReference type="ARBA" id="ARBA00012438"/>
    </source>
</evidence>
<dbReference type="Proteomes" id="UP000474104">
    <property type="component" value="Unassembled WGS sequence"/>
</dbReference>
<sequence length="478" mass="55169">MVEQGLPVTFLLLFTVLIWVLHLMILLSSPGNKVNQWCCITGILLSLGVWKEYIYYGGFFSGVCTCFMGVRYQVDELINSVLTAVLYYLAMPCGVLCGLYFGSMEQRRPRVFQVLRVVVFLPSLVFAIIYPWSQTKAIIKTHEEAFMVIGIYNLLYGLFMTLLVVVTLVRERKSCQINQRRFIAIYVLLPLWYWLLSIFPVHMLKIEKLYKLWQGNVLIIFGLLFYYLYLLFHKGIWGLRLNRQYFDWSEDKVQLPEDIRYIIHMLKNETAKLRLGTQFIRELGIPETEDELDILDRSVTHIEEFIRRSNLCSGDIQLEPECIDIKALFEEIAGELAEWKGTVKIEVEPDLSALYCDPYHMKEVLCNLAANAIDSMGEEGTLTFAAQRPKKDIVLLRVSDTGRGIPEKDLGHIFDFYYTSYVDYSHFGLGLAYCRDVVRRHNGYIKVKSSTEPERQGTEFTLCLPRGFKGGGGKTEGK</sequence>
<dbReference type="SMART" id="SM00387">
    <property type="entry name" value="HATPase_c"/>
    <property type="match status" value="1"/>
</dbReference>
<evidence type="ECO:0000256" key="5">
    <source>
        <dbReference type="ARBA" id="ARBA00023012"/>
    </source>
</evidence>
<comment type="caution">
    <text evidence="8">The sequence shown here is derived from an EMBL/GenBank/DDBJ whole genome shotgun (WGS) entry which is preliminary data.</text>
</comment>
<dbReference type="CDD" id="cd00075">
    <property type="entry name" value="HATPase"/>
    <property type="match status" value="1"/>
</dbReference>
<keyword evidence="6" id="KW-0812">Transmembrane</keyword>
<evidence type="ECO:0000256" key="1">
    <source>
        <dbReference type="ARBA" id="ARBA00000085"/>
    </source>
</evidence>
<dbReference type="InterPro" id="IPR050736">
    <property type="entry name" value="Sensor_HK_Regulatory"/>
</dbReference>
<dbReference type="PANTHER" id="PTHR43711">
    <property type="entry name" value="TWO-COMPONENT HISTIDINE KINASE"/>
    <property type="match status" value="1"/>
</dbReference>
<evidence type="ECO:0000259" key="7">
    <source>
        <dbReference type="PROSITE" id="PS50109"/>
    </source>
</evidence>
<dbReference type="Gene3D" id="3.30.565.10">
    <property type="entry name" value="Histidine kinase-like ATPase, C-terminal domain"/>
    <property type="match status" value="1"/>
</dbReference>
<dbReference type="Pfam" id="PF02518">
    <property type="entry name" value="HATPase_c"/>
    <property type="match status" value="1"/>
</dbReference>
<gene>
    <name evidence="8" type="ORF">FMM80_17590</name>
</gene>
<feature type="transmembrane region" description="Helical" evidence="6">
    <location>
        <begin position="114"/>
        <end position="133"/>
    </location>
</feature>
<dbReference type="EC" id="2.7.13.3" evidence="2"/>
<reference evidence="8 9" key="1">
    <citation type="submission" date="2019-07" db="EMBL/GenBank/DDBJ databases">
        <title>Draft genome sequences of 15 bacterial species constituting the stable defined intestinal microbiota of the GM15 gnotobiotic mouse model.</title>
        <authorList>
            <person name="Elie C."/>
            <person name="Mathieu A."/>
            <person name="Saliou A."/>
            <person name="Darnaud M."/>
            <person name="Leulier F."/>
            <person name="Tamellini A."/>
        </authorList>
    </citation>
    <scope>NUCLEOTIDE SEQUENCE [LARGE SCALE GENOMIC DNA]</scope>
    <source>
        <strain evidence="9">ASF 502</strain>
    </source>
</reference>
<dbReference type="InterPro" id="IPR003594">
    <property type="entry name" value="HATPase_dom"/>
</dbReference>
<dbReference type="PRINTS" id="PR00344">
    <property type="entry name" value="BCTRLSENSOR"/>
</dbReference>
<dbReference type="InterPro" id="IPR004358">
    <property type="entry name" value="Sig_transdc_His_kin-like_C"/>
</dbReference>
<evidence type="ECO:0000313" key="9">
    <source>
        <dbReference type="Proteomes" id="UP000474104"/>
    </source>
</evidence>
<dbReference type="GO" id="GO:0004673">
    <property type="term" value="F:protein histidine kinase activity"/>
    <property type="evidence" value="ECO:0007669"/>
    <property type="project" value="UniProtKB-EC"/>
</dbReference>
<feature type="transmembrane region" description="Helical" evidence="6">
    <location>
        <begin position="181"/>
        <end position="201"/>
    </location>
</feature>
<dbReference type="EMBL" id="VIRB01000107">
    <property type="protein sequence ID" value="NDO70355.1"/>
    <property type="molecule type" value="Genomic_DNA"/>
</dbReference>
<keyword evidence="6" id="KW-1133">Transmembrane helix</keyword>
<organism evidence="8 9">
    <name type="scientific">Schaedlerella arabinosiphila</name>
    <dbReference type="NCBI Taxonomy" id="2044587"/>
    <lineage>
        <taxon>Bacteria</taxon>
        <taxon>Bacillati</taxon>
        <taxon>Bacillota</taxon>
        <taxon>Clostridia</taxon>
        <taxon>Lachnospirales</taxon>
        <taxon>Lachnospiraceae</taxon>
        <taxon>Schaedlerella</taxon>
    </lineage>
</organism>
<name>A0A9X5C9T7_9FIRM</name>
<evidence type="ECO:0000313" key="8">
    <source>
        <dbReference type="EMBL" id="NDO70355.1"/>
    </source>
</evidence>
<keyword evidence="3" id="KW-0808">Transferase</keyword>
<feature type="transmembrane region" description="Helical" evidence="6">
    <location>
        <begin position="53"/>
        <end position="74"/>
    </location>
</feature>
<evidence type="ECO:0000256" key="3">
    <source>
        <dbReference type="ARBA" id="ARBA00022679"/>
    </source>
</evidence>
<dbReference type="InterPro" id="IPR005467">
    <property type="entry name" value="His_kinase_dom"/>
</dbReference>
<dbReference type="RefSeq" id="WP_162205798.1">
    <property type="nucleotide sequence ID" value="NZ_VIRB01000107.1"/>
</dbReference>
<feature type="transmembrane region" description="Helical" evidence="6">
    <location>
        <begin position="6"/>
        <end position="27"/>
    </location>
</feature>
<dbReference type="GO" id="GO:0000160">
    <property type="term" value="P:phosphorelay signal transduction system"/>
    <property type="evidence" value="ECO:0007669"/>
    <property type="project" value="UniProtKB-KW"/>
</dbReference>
<comment type="catalytic activity">
    <reaction evidence="1">
        <text>ATP + protein L-histidine = ADP + protein N-phospho-L-histidine.</text>
        <dbReference type="EC" id="2.7.13.3"/>
    </reaction>
</comment>
<evidence type="ECO:0000256" key="4">
    <source>
        <dbReference type="ARBA" id="ARBA00022777"/>
    </source>
</evidence>
<dbReference type="InterPro" id="IPR036890">
    <property type="entry name" value="HATPase_C_sf"/>
</dbReference>
<keyword evidence="6" id="KW-0472">Membrane</keyword>